<protein>
    <submittedName>
        <fullName evidence="1">DUF507 family protein</fullName>
    </submittedName>
</protein>
<sequence>MRLYHGQVSAVAGELARTLSKEDHLEIEPANLAEVQMDIESVLKEYIRLDRELNSRARDIQSSEGGSFARIKSRLARRKGVDVHDDPIGYIIDQLIDIFFHSHFVNEVFADDRTLRLTMKPILERYMSVQEELDEEVRDKIKNLEEGSREWEVEYEKVMGRLKRTKNLE</sequence>
<accession>A0A5B8YFM3</accession>
<name>A0A4Y6Q1A5_PERCE</name>
<dbReference type="AlphaFoldDB" id="A0A4Y6Q1A5"/>
<dbReference type="OrthoDB" id="5513030at2"/>
<reference evidence="1 2" key="1">
    <citation type="submission" date="2019-06" db="EMBL/GenBank/DDBJ databases">
        <title>Persicimonas caeni gen. nov., sp. nov., a predatory bacterium isolated from solar saltern.</title>
        <authorList>
            <person name="Wang S."/>
        </authorList>
    </citation>
    <scope>NUCLEOTIDE SEQUENCE [LARGE SCALE GENOMIC DNA]</scope>
    <source>
        <strain evidence="1 2">YN101</strain>
    </source>
</reference>
<keyword evidence="2" id="KW-1185">Reference proteome</keyword>
<dbReference type="Pfam" id="PF04368">
    <property type="entry name" value="DUF507"/>
    <property type="match status" value="1"/>
</dbReference>
<evidence type="ECO:0000313" key="2">
    <source>
        <dbReference type="Proteomes" id="UP000315995"/>
    </source>
</evidence>
<dbReference type="Proteomes" id="UP000315995">
    <property type="component" value="Chromosome"/>
</dbReference>
<gene>
    <name evidence="1" type="ORF">FIV42_27500</name>
</gene>
<accession>A0A4Y6Q1A5</accession>
<dbReference type="EMBL" id="CP041186">
    <property type="protein sequence ID" value="QDG54356.1"/>
    <property type="molecule type" value="Genomic_DNA"/>
</dbReference>
<dbReference type="InterPro" id="IPR007463">
    <property type="entry name" value="DUF507"/>
</dbReference>
<proteinExistence type="predicted"/>
<dbReference type="RefSeq" id="WP_141200800.1">
    <property type="nucleotide sequence ID" value="NZ_CP041186.1"/>
</dbReference>
<evidence type="ECO:0000313" key="1">
    <source>
        <dbReference type="EMBL" id="QDG54356.1"/>
    </source>
</evidence>
<organism evidence="1 2">
    <name type="scientific">Persicimonas caeni</name>
    <dbReference type="NCBI Taxonomy" id="2292766"/>
    <lineage>
        <taxon>Bacteria</taxon>
        <taxon>Deltaproteobacteria</taxon>
        <taxon>Bradymonadales</taxon>
        <taxon>Bradymonadaceae</taxon>
        <taxon>Persicimonas</taxon>
    </lineage>
</organism>